<keyword evidence="4" id="KW-1185">Reference proteome</keyword>
<dbReference type="OMA" id="VHKKYDR"/>
<dbReference type="AlphaFoldDB" id="U4LAI3"/>
<feature type="region of interest" description="Disordered" evidence="1">
    <location>
        <begin position="1"/>
        <end position="83"/>
    </location>
</feature>
<dbReference type="InterPro" id="IPR002035">
    <property type="entry name" value="VWF_A"/>
</dbReference>
<evidence type="ECO:0000313" key="4">
    <source>
        <dbReference type="Proteomes" id="UP000018144"/>
    </source>
</evidence>
<evidence type="ECO:0000259" key="2">
    <source>
        <dbReference type="SMART" id="SM00327"/>
    </source>
</evidence>
<evidence type="ECO:0000256" key="1">
    <source>
        <dbReference type="SAM" id="MobiDB-lite"/>
    </source>
</evidence>
<dbReference type="Proteomes" id="UP000018144">
    <property type="component" value="Unassembled WGS sequence"/>
</dbReference>
<dbReference type="PANTHER" id="PTHR34706">
    <property type="entry name" value="SLR1338 PROTEIN"/>
    <property type="match status" value="1"/>
</dbReference>
<gene>
    <name evidence="3" type="ORF">PCON_01535</name>
</gene>
<dbReference type="eggNOG" id="ENOG502S247">
    <property type="taxonomic scope" value="Eukaryota"/>
</dbReference>
<dbReference type="STRING" id="1076935.U4LAI3"/>
<evidence type="ECO:0000313" key="3">
    <source>
        <dbReference type="EMBL" id="CCX15260.1"/>
    </source>
</evidence>
<accession>U4LAI3</accession>
<dbReference type="SMART" id="SM00327">
    <property type="entry name" value="VWA"/>
    <property type="match status" value="1"/>
</dbReference>
<dbReference type="InterPro" id="IPR036465">
    <property type="entry name" value="vWFA_dom_sf"/>
</dbReference>
<name>U4LAI3_PYROM</name>
<sequence>MSNPSKTKTALNWLNGKWGNNKKGSTELPPTYFEATKDGKAPNVPYEKEPVSPISEPSKKSQDPQSNNPFKNKPATKPVDANDGEEDFTILGWVDTMFLIDDSASMLMHWEATRAAVRSIVDVCHKYDSDGVDVRFLNNSTESKITPDEVKKLFVEDVKPTGPTPTAKRLGAILREYIAKFEKDFSTKPLNIICFTDGRPFPEEQDDTIKVITETARELNRLDAKAWQVGIQFFQIGTDQGAREFLRNLDDNLAGGAAGRDMVDTAAWEKIKIPGKNGRPDTISRDAVLKVVIGSISKHWDQQNDPL</sequence>
<reference evidence="3 4" key="1">
    <citation type="journal article" date="2013" name="PLoS Genet.">
        <title>The genome and development-dependent transcriptomes of Pyronema confluens: a window into fungal evolution.</title>
        <authorList>
            <person name="Traeger S."/>
            <person name="Altegoer F."/>
            <person name="Freitag M."/>
            <person name="Gabaldon T."/>
            <person name="Kempken F."/>
            <person name="Kumar A."/>
            <person name="Marcet-Houben M."/>
            <person name="Poggeler S."/>
            <person name="Stajich J.E."/>
            <person name="Nowrousian M."/>
        </authorList>
    </citation>
    <scope>NUCLEOTIDE SEQUENCE [LARGE SCALE GENOMIC DNA]</scope>
    <source>
        <strain evidence="4">CBS 100304</strain>
        <tissue evidence="3">Vegetative mycelium</tissue>
    </source>
</reference>
<dbReference type="Gene3D" id="3.40.50.410">
    <property type="entry name" value="von Willebrand factor, type A domain"/>
    <property type="match status" value="1"/>
</dbReference>
<feature type="compositionally biased region" description="Low complexity" evidence="1">
    <location>
        <begin position="11"/>
        <end position="23"/>
    </location>
</feature>
<feature type="compositionally biased region" description="Basic and acidic residues" evidence="1">
    <location>
        <begin position="35"/>
        <end position="50"/>
    </location>
</feature>
<dbReference type="PANTHER" id="PTHR34706:SF1">
    <property type="entry name" value="VWFA DOMAIN-CONTAINING PROTEIN"/>
    <property type="match status" value="1"/>
</dbReference>
<organism evidence="3 4">
    <name type="scientific">Pyronema omphalodes (strain CBS 100304)</name>
    <name type="common">Pyronema confluens</name>
    <dbReference type="NCBI Taxonomy" id="1076935"/>
    <lineage>
        <taxon>Eukaryota</taxon>
        <taxon>Fungi</taxon>
        <taxon>Dikarya</taxon>
        <taxon>Ascomycota</taxon>
        <taxon>Pezizomycotina</taxon>
        <taxon>Pezizomycetes</taxon>
        <taxon>Pezizales</taxon>
        <taxon>Pyronemataceae</taxon>
        <taxon>Pyronema</taxon>
    </lineage>
</organism>
<feature type="domain" description="VWFA" evidence="2">
    <location>
        <begin position="93"/>
        <end position="267"/>
    </location>
</feature>
<dbReference type="EMBL" id="HF936161">
    <property type="protein sequence ID" value="CCX15260.1"/>
    <property type="molecule type" value="Genomic_DNA"/>
</dbReference>
<dbReference type="OrthoDB" id="2142040at2759"/>
<dbReference type="SUPFAM" id="SSF53300">
    <property type="entry name" value="vWA-like"/>
    <property type="match status" value="1"/>
</dbReference>
<protein>
    <submittedName>
        <fullName evidence="3">Similar to von Willebrand factor [Coccidioides posadasii str. Silveira] acc. no. EFW18786</fullName>
    </submittedName>
</protein>
<proteinExistence type="predicted"/>
<feature type="compositionally biased region" description="Polar residues" evidence="1">
    <location>
        <begin position="1"/>
        <end position="10"/>
    </location>
</feature>